<sequence length="321" mass="37058">MEKIKVGFFSSISSEWFHLHKDRFEQIGDIAVAKYLIYESSGDPIDVINKIKSQFPKEKLVFILSGDKNEHIDDECIWFTNAVKPSGLAKRQTQIFVTNPAIFKFYRQINNRVTNITPITERAVNIYFKGTIWPGMRTEMANFFKDKVGCNIVANNNYWDWRFSIKKPSNEQIEQTAFESYNDMLGVKLVLCPKGNGNSSMRIIESIVCGAIPILIDDISAPFENDWSNIALVFNSKENNCKYTGYTMWDNIWDECNKLLNDNDRMIKMQNAGIQYFKDVVYSDYTKLGCEMYKDLGTVCYGFSGKIMEYLIKLDDTITIS</sequence>
<evidence type="ECO:0000259" key="1">
    <source>
        <dbReference type="Pfam" id="PF03016"/>
    </source>
</evidence>
<reference evidence="2" key="1">
    <citation type="journal article" date="2020" name="Nature">
        <title>Giant virus diversity and host interactions through global metagenomics.</title>
        <authorList>
            <person name="Schulz F."/>
            <person name="Roux S."/>
            <person name="Paez-Espino D."/>
            <person name="Jungbluth S."/>
            <person name="Walsh D.A."/>
            <person name="Denef V.J."/>
            <person name="McMahon K.D."/>
            <person name="Konstantinidis K.T."/>
            <person name="Eloe-Fadrosh E.A."/>
            <person name="Kyrpides N.C."/>
            <person name="Woyke T."/>
        </authorList>
    </citation>
    <scope>NUCLEOTIDE SEQUENCE</scope>
    <source>
        <strain evidence="2">GVMAG-M-3300023184-13</strain>
    </source>
</reference>
<dbReference type="AlphaFoldDB" id="A0A6C0HMT4"/>
<name>A0A6C0HMT4_9ZZZZ</name>
<proteinExistence type="predicted"/>
<dbReference type="InterPro" id="IPR040911">
    <property type="entry name" value="Exostosin_GT47"/>
</dbReference>
<organism evidence="2">
    <name type="scientific">viral metagenome</name>
    <dbReference type="NCBI Taxonomy" id="1070528"/>
    <lineage>
        <taxon>unclassified sequences</taxon>
        <taxon>metagenomes</taxon>
        <taxon>organismal metagenomes</taxon>
    </lineage>
</organism>
<accession>A0A6C0HMT4</accession>
<evidence type="ECO:0000313" key="2">
    <source>
        <dbReference type="EMBL" id="QHT81687.1"/>
    </source>
</evidence>
<dbReference type="EMBL" id="MN739988">
    <property type="protein sequence ID" value="QHT81687.1"/>
    <property type="molecule type" value="Genomic_DNA"/>
</dbReference>
<protein>
    <recommendedName>
        <fullName evidence="1">Exostosin GT47 domain-containing protein</fullName>
    </recommendedName>
</protein>
<feature type="domain" description="Exostosin GT47" evidence="1">
    <location>
        <begin position="162"/>
        <end position="237"/>
    </location>
</feature>
<dbReference type="Pfam" id="PF03016">
    <property type="entry name" value="Exostosin_GT47"/>
    <property type="match status" value="1"/>
</dbReference>